<dbReference type="InterPro" id="IPR036390">
    <property type="entry name" value="WH_DNA-bd_sf"/>
</dbReference>
<feature type="domain" description="HSF-type DNA-binding" evidence="6">
    <location>
        <begin position="10"/>
        <end position="105"/>
    </location>
</feature>
<dbReference type="Pfam" id="PF00447">
    <property type="entry name" value="HSF_DNA-bind"/>
    <property type="match status" value="1"/>
</dbReference>
<keyword evidence="8" id="KW-1185">Reference proteome</keyword>
<dbReference type="OrthoDB" id="60033at2759"/>
<evidence type="ECO:0000256" key="3">
    <source>
        <dbReference type="ARBA" id="ARBA00023242"/>
    </source>
</evidence>
<dbReference type="FunFam" id="1.10.10.10:FF:000334">
    <property type="entry name" value="Heat shock factor protein 2"/>
    <property type="match status" value="1"/>
</dbReference>
<evidence type="ECO:0000256" key="2">
    <source>
        <dbReference type="ARBA" id="ARBA00023125"/>
    </source>
</evidence>
<keyword evidence="2" id="KW-0238">DNA-binding</keyword>
<dbReference type="Proteomes" id="UP000053237">
    <property type="component" value="Unassembled WGS sequence"/>
</dbReference>
<dbReference type="InterPro" id="IPR000232">
    <property type="entry name" value="HSF_DNA-bd"/>
</dbReference>
<name>A0A024FZJ2_9STRA</name>
<sequence length="450" mass="51587">MLILKKENHILPAFLSKTFEIFSHAEFADICGWNAAGDTIIVTYLEAFVSQVLPRFFKHRNFPSFVRQLNIYGFHKTVLDSRRLEFQHPFFKRNRPELLQYIRRKSSVSNTGPVEPVRAMPFSGEEAENDFIVTQSTTLKHRQGITGTLLHEIKVLSEKNEAMEKRLMELEADTNSVRNDHHKLWKHVDATHGKQCLMQEKMRAIMWNLYTDYRKTQSSIANCGPQMLTDEYQNTMSIVGSSDFRDVMRYLAMDDASMLIPVTLKKGESSPINSRNRGFSQVCDGSKDDLYLADHTHKQNDMNVSTKTSYTMNDSTTETAFIHTMSHQFSTMDPSQFYQKERYSNTVSMPPLMTTFAHQDTQSPRNASSPAFHEEFHASNLEVLELTHRNLPNIFNSDSDSCGLFFAKLETHASPLLAECDVGCLDTLLQSDNEKDFMMSTFSEESVLTT</sequence>
<dbReference type="EMBL" id="CAIX01000004">
    <property type="protein sequence ID" value="CCI39901.1"/>
    <property type="molecule type" value="Genomic_DNA"/>
</dbReference>
<reference evidence="7 8" key="1">
    <citation type="submission" date="2012-05" db="EMBL/GenBank/DDBJ databases">
        <title>Recombination and specialization in a pathogen metapopulation.</title>
        <authorList>
            <person name="Gardiner A."/>
            <person name="Kemen E."/>
            <person name="Schultz-Larsen T."/>
            <person name="MacLean D."/>
            <person name="Van Oosterhout C."/>
            <person name="Jones J.D.G."/>
        </authorList>
    </citation>
    <scope>NUCLEOTIDE SEQUENCE [LARGE SCALE GENOMIC DNA]</scope>
    <source>
        <strain evidence="7 8">Ac Nc2</strain>
    </source>
</reference>
<keyword evidence="3" id="KW-0539">Nucleus</keyword>
<comment type="similarity">
    <text evidence="4">Belongs to the HSF family.</text>
</comment>
<dbReference type="GO" id="GO:0003700">
    <property type="term" value="F:DNA-binding transcription factor activity"/>
    <property type="evidence" value="ECO:0007669"/>
    <property type="project" value="InterPro"/>
</dbReference>
<dbReference type="Gene3D" id="1.10.10.10">
    <property type="entry name" value="Winged helix-like DNA-binding domain superfamily/Winged helix DNA-binding domain"/>
    <property type="match status" value="1"/>
</dbReference>
<dbReference type="AlphaFoldDB" id="A0A024FZJ2"/>
<protein>
    <recommendedName>
        <fullName evidence="6">HSF-type DNA-binding domain-containing protein</fullName>
    </recommendedName>
</protein>
<gene>
    <name evidence="7" type="ORF">BN9_006850</name>
</gene>
<dbReference type="STRING" id="65357.A0A024FZJ2"/>
<dbReference type="InterPro" id="IPR036388">
    <property type="entry name" value="WH-like_DNA-bd_sf"/>
</dbReference>
<dbReference type="GO" id="GO:0005634">
    <property type="term" value="C:nucleus"/>
    <property type="evidence" value="ECO:0007669"/>
    <property type="project" value="UniProtKB-SubCell"/>
</dbReference>
<dbReference type="SUPFAM" id="SSF46785">
    <property type="entry name" value="Winged helix' DNA-binding domain"/>
    <property type="match status" value="1"/>
</dbReference>
<evidence type="ECO:0000313" key="7">
    <source>
        <dbReference type="EMBL" id="CCI39901.1"/>
    </source>
</evidence>
<dbReference type="PRINTS" id="PR00056">
    <property type="entry name" value="HSFDOMAIN"/>
</dbReference>
<dbReference type="PANTHER" id="PTHR10015">
    <property type="entry name" value="HEAT SHOCK TRANSCRIPTION FACTOR"/>
    <property type="match status" value="1"/>
</dbReference>
<evidence type="ECO:0000259" key="6">
    <source>
        <dbReference type="SMART" id="SM00415"/>
    </source>
</evidence>
<keyword evidence="5" id="KW-0175">Coiled coil</keyword>
<proteinExistence type="inferred from homology"/>
<comment type="caution">
    <text evidence="7">The sequence shown here is derived from an EMBL/GenBank/DDBJ whole genome shotgun (WGS) entry which is preliminary data.</text>
</comment>
<evidence type="ECO:0000256" key="1">
    <source>
        <dbReference type="ARBA" id="ARBA00004123"/>
    </source>
</evidence>
<dbReference type="PANTHER" id="PTHR10015:SF206">
    <property type="entry name" value="HSF-TYPE DNA-BINDING DOMAIN-CONTAINING PROTEIN"/>
    <property type="match status" value="1"/>
</dbReference>
<comment type="subcellular location">
    <subcellularLocation>
        <location evidence="1">Nucleus</location>
    </subcellularLocation>
</comment>
<dbReference type="InParanoid" id="A0A024FZJ2"/>
<evidence type="ECO:0000256" key="4">
    <source>
        <dbReference type="RuleBase" id="RU004020"/>
    </source>
</evidence>
<feature type="coiled-coil region" evidence="5">
    <location>
        <begin position="153"/>
        <end position="180"/>
    </location>
</feature>
<evidence type="ECO:0000256" key="5">
    <source>
        <dbReference type="SAM" id="Coils"/>
    </source>
</evidence>
<dbReference type="SMART" id="SM00415">
    <property type="entry name" value="HSF"/>
    <property type="match status" value="1"/>
</dbReference>
<organism evidence="7 8">
    <name type="scientific">Albugo candida</name>
    <dbReference type="NCBI Taxonomy" id="65357"/>
    <lineage>
        <taxon>Eukaryota</taxon>
        <taxon>Sar</taxon>
        <taxon>Stramenopiles</taxon>
        <taxon>Oomycota</taxon>
        <taxon>Peronosporomycetes</taxon>
        <taxon>Albuginales</taxon>
        <taxon>Albuginaceae</taxon>
        <taxon>Albugo</taxon>
    </lineage>
</organism>
<accession>A0A024FZJ2</accession>
<evidence type="ECO:0000313" key="8">
    <source>
        <dbReference type="Proteomes" id="UP000053237"/>
    </source>
</evidence>
<dbReference type="GO" id="GO:0043565">
    <property type="term" value="F:sequence-specific DNA binding"/>
    <property type="evidence" value="ECO:0007669"/>
    <property type="project" value="InterPro"/>
</dbReference>